<dbReference type="STRING" id="560819.SAMN05428998_101235"/>
<feature type="domain" description="DUF6969" evidence="1">
    <location>
        <begin position="38"/>
        <end position="241"/>
    </location>
</feature>
<dbReference type="Pfam" id="PF22308">
    <property type="entry name" value="DUF6969"/>
    <property type="match status" value="1"/>
</dbReference>
<protein>
    <recommendedName>
        <fullName evidence="1">DUF6969 domain-containing protein</fullName>
    </recommendedName>
</protein>
<organism evidence="2 3">
    <name type="scientific">Tistlia consotensis USBA 355</name>
    <dbReference type="NCBI Taxonomy" id="560819"/>
    <lineage>
        <taxon>Bacteria</taxon>
        <taxon>Pseudomonadati</taxon>
        <taxon>Pseudomonadota</taxon>
        <taxon>Alphaproteobacteria</taxon>
        <taxon>Rhodospirillales</taxon>
        <taxon>Rhodovibrionaceae</taxon>
        <taxon>Tistlia</taxon>
    </lineage>
</organism>
<accession>A0A1Y6B8C1</accession>
<dbReference type="InterPro" id="IPR054242">
    <property type="entry name" value="DUF6969"/>
</dbReference>
<reference evidence="2 3" key="1">
    <citation type="submission" date="2017-04" db="EMBL/GenBank/DDBJ databases">
        <authorList>
            <person name="Afonso C.L."/>
            <person name="Miller P.J."/>
            <person name="Scott M.A."/>
            <person name="Spackman E."/>
            <person name="Goraichik I."/>
            <person name="Dimitrov K.M."/>
            <person name="Suarez D.L."/>
            <person name="Swayne D.E."/>
        </authorList>
    </citation>
    <scope>NUCLEOTIDE SEQUENCE [LARGE SCALE GENOMIC DNA]</scope>
    <source>
        <strain evidence="2 3">USBA 355</strain>
    </source>
</reference>
<gene>
    <name evidence="2" type="ORF">SAMN05428998_101235</name>
</gene>
<dbReference type="AlphaFoldDB" id="A0A1Y6B8C1"/>
<dbReference type="Proteomes" id="UP000192917">
    <property type="component" value="Unassembled WGS sequence"/>
</dbReference>
<dbReference type="EMBL" id="FWZX01000001">
    <property type="protein sequence ID" value="SME89653.1"/>
    <property type="molecule type" value="Genomic_DNA"/>
</dbReference>
<keyword evidence="3" id="KW-1185">Reference proteome</keyword>
<evidence type="ECO:0000313" key="2">
    <source>
        <dbReference type="EMBL" id="SME89653.1"/>
    </source>
</evidence>
<evidence type="ECO:0000259" key="1">
    <source>
        <dbReference type="Pfam" id="PF22308"/>
    </source>
</evidence>
<evidence type="ECO:0000313" key="3">
    <source>
        <dbReference type="Proteomes" id="UP000192917"/>
    </source>
</evidence>
<dbReference type="RefSeq" id="WP_085120591.1">
    <property type="nucleotide sequence ID" value="NZ_FWZX01000001.1"/>
</dbReference>
<name>A0A1Y6B8C1_9PROT</name>
<proteinExistence type="predicted"/>
<sequence>MQHASRSRSGRSLEGCQPLPQIDFAALDRPTLEAMAVAAAQVAEVHRVLAKTGDNVVGELLRGTGTFYEWDHYPKGDVYDHETHSQYYYHAHPPEQRFADEHGHFHTFLRPRGMPAGVRPAPVPNYQVPLDADDALSHLVAIAMDSRGLPVRLFTVNRWVTGETWYGAEDVIRMLPRFSIGHARPSWPVNRWISGMIAFYRPFIVGLLRQRDQAVRRWQSEQAPPDVYEDRRLEVTSYLDIDLLDDLRRLEAAQAAA</sequence>